<gene>
    <name evidence="6" type="ORF">Naga_100015g22</name>
</gene>
<feature type="compositionally biased region" description="Basic and acidic residues" evidence="4">
    <location>
        <begin position="230"/>
        <end position="242"/>
    </location>
</feature>
<sequence>MLESIQHNREQKNESSLEARIKYVGYSSEKQLGAIMALVDRDLSEPYSIFTYRYFLCGWPDLCFLAYIDDDASSKAVAGDQYSLKKASAESMDRDEYNEHRTLVGVIVGKADNEGSQDSKGLCGYIAMLAVETSYRRAGIGRKLVSRAVARMVEIGCQEVALEAEVTNIGALHLYERQGFAREERLLKYYLNGVDAFRLKLWLKMEDDFIMPHDGRQSMHESGQCCGGKNDQHNEQRHPHGDKKAVLAHGIEANDSPTGPPNCSGGREEDIDGNIMVTRQNLTSLSLEGRHVHPQRSDAVEPSRWQER</sequence>
<evidence type="ECO:0000259" key="5">
    <source>
        <dbReference type="PROSITE" id="PS51186"/>
    </source>
</evidence>
<dbReference type="PANTHER" id="PTHR45896:SF1">
    <property type="entry name" value="N-ALPHA-ACETYLTRANSFERASE 30"/>
    <property type="match status" value="1"/>
</dbReference>
<dbReference type="GO" id="GO:0004596">
    <property type="term" value="F:protein-N-terminal amino-acid acetyltransferase activity"/>
    <property type="evidence" value="ECO:0007669"/>
    <property type="project" value="InterPro"/>
</dbReference>
<dbReference type="InterPro" id="IPR016181">
    <property type="entry name" value="Acyl_CoA_acyltransferase"/>
</dbReference>
<dbReference type="SUPFAM" id="SSF55729">
    <property type="entry name" value="Acyl-CoA N-acyltransferases (Nat)"/>
    <property type="match status" value="1"/>
</dbReference>
<evidence type="ECO:0000256" key="2">
    <source>
        <dbReference type="ARBA" id="ARBA00023315"/>
    </source>
</evidence>
<keyword evidence="2" id="KW-0012">Acyltransferase</keyword>
<name>W7TKD8_9STRA</name>
<reference evidence="6 7" key="1">
    <citation type="journal article" date="2014" name="Mol. Plant">
        <title>Chromosome Scale Genome Assembly and Transcriptome Profiling of Nannochloropsis gaditana in Nitrogen Depletion.</title>
        <authorList>
            <person name="Corteggiani Carpinelli E."/>
            <person name="Telatin A."/>
            <person name="Vitulo N."/>
            <person name="Forcato C."/>
            <person name="D'Angelo M."/>
            <person name="Schiavon R."/>
            <person name="Vezzi A."/>
            <person name="Giacometti G.M."/>
            <person name="Morosinotto T."/>
            <person name="Valle G."/>
        </authorList>
    </citation>
    <scope>NUCLEOTIDE SEQUENCE [LARGE SCALE GENOMIC DNA]</scope>
    <source>
        <strain evidence="6 7">B-31</strain>
    </source>
</reference>
<accession>W7TKD8</accession>
<feature type="region of interest" description="Disordered" evidence="4">
    <location>
        <begin position="285"/>
        <end position="308"/>
    </location>
</feature>
<keyword evidence="1 6" id="KW-0808">Transferase</keyword>
<comment type="similarity">
    <text evidence="3">Belongs to the acetyltransferase family. MAK3 subfamily.</text>
</comment>
<dbReference type="InterPro" id="IPR044542">
    <property type="entry name" value="NAA30-like"/>
</dbReference>
<dbReference type="OrthoDB" id="249099at2759"/>
<comment type="caution">
    <text evidence="6">The sequence shown here is derived from an EMBL/GenBank/DDBJ whole genome shotgun (WGS) entry which is preliminary data.</text>
</comment>
<dbReference type="Proteomes" id="UP000019335">
    <property type="component" value="Chromosome 6"/>
</dbReference>
<proteinExistence type="inferred from homology"/>
<evidence type="ECO:0000256" key="3">
    <source>
        <dbReference type="ARBA" id="ARBA00024025"/>
    </source>
</evidence>
<evidence type="ECO:0000313" key="6">
    <source>
        <dbReference type="EMBL" id="EWM27550.1"/>
    </source>
</evidence>
<feature type="domain" description="N-acetyltransferase" evidence="5">
    <location>
        <begin position="21"/>
        <end position="204"/>
    </location>
</feature>
<organism evidence="6 7">
    <name type="scientific">Nannochloropsis gaditana</name>
    <dbReference type="NCBI Taxonomy" id="72520"/>
    <lineage>
        <taxon>Eukaryota</taxon>
        <taxon>Sar</taxon>
        <taxon>Stramenopiles</taxon>
        <taxon>Ochrophyta</taxon>
        <taxon>Eustigmatophyceae</taxon>
        <taxon>Eustigmatales</taxon>
        <taxon>Monodopsidaceae</taxon>
        <taxon>Nannochloropsis</taxon>
    </lineage>
</organism>
<dbReference type="InterPro" id="IPR000182">
    <property type="entry name" value="GNAT_dom"/>
</dbReference>
<dbReference type="CDD" id="cd04301">
    <property type="entry name" value="NAT_SF"/>
    <property type="match status" value="1"/>
</dbReference>
<dbReference type="AlphaFoldDB" id="W7TKD8"/>
<dbReference type="Pfam" id="PF00583">
    <property type="entry name" value="Acetyltransf_1"/>
    <property type="match status" value="1"/>
</dbReference>
<dbReference type="Gene3D" id="3.40.630.30">
    <property type="match status" value="1"/>
</dbReference>
<feature type="region of interest" description="Disordered" evidence="4">
    <location>
        <begin position="220"/>
        <end position="242"/>
    </location>
</feature>
<dbReference type="GO" id="GO:0031417">
    <property type="term" value="C:NatC complex"/>
    <property type="evidence" value="ECO:0007669"/>
    <property type="project" value="TreeGrafter"/>
</dbReference>
<evidence type="ECO:0000256" key="4">
    <source>
        <dbReference type="SAM" id="MobiDB-lite"/>
    </source>
</evidence>
<evidence type="ECO:0000256" key="1">
    <source>
        <dbReference type="ARBA" id="ARBA00022679"/>
    </source>
</evidence>
<dbReference type="EMBL" id="AZIL01000430">
    <property type="protein sequence ID" value="EWM27550.1"/>
    <property type="molecule type" value="Genomic_DNA"/>
</dbReference>
<evidence type="ECO:0000313" key="7">
    <source>
        <dbReference type="Proteomes" id="UP000019335"/>
    </source>
</evidence>
<feature type="compositionally biased region" description="Basic and acidic residues" evidence="4">
    <location>
        <begin position="288"/>
        <end position="308"/>
    </location>
</feature>
<dbReference type="PROSITE" id="PS51186">
    <property type="entry name" value="GNAT"/>
    <property type="match status" value="1"/>
</dbReference>
<protein>
    <submittedName>
        <fullName evidence="6">N-alpha-acetyltransferase catalytic subunit</fullName>
    </submittedName>
</protein>
<keyword evidence="7" id="KW-1185">Reference proteome</keyword>
<dbReference type="PANTHER" id="PTHR45896">
    <property type="entry name" value="N-ALPHA-ACETYLTRANSFERASE 30"/>
    <property type="match status" value="1"/>
</dbReference>